<sequence>MHKMFNTARYIFTLILLGTAVFAQAQQDTTLTKEVEVTKAYKPTLSDANKLNSMPTIDETEHQKPTFNYNINSQPVFSTFSVNPLKAAIVETSKDQDNGYGLVRAGLGTTFRPYGEVFFNNQNSRNSLFGIHAMHLSSFDDIELEGGNKVDAPFMKNEVDLFVKHLVQDNVLSVNLDFKHDAFNYYGYPLTAVTDPLLEDAQTINYFDTKQSFAKGGINIGLKNPTAEYDDATIGFDFTYHYFGTKTDQREHYANFVLDVQQPMVTGVGLLEGGVLYTQARDIYLQADSTTGNRSQIIIHAKPAWFVGDETANITLGVNTWFIMVSDEDTEAKISPNIRANWAPVPELINLYAGIDGDYVSNYYSKIAYENPFVDPEHDVMNSFQKFRFYGGFDGKFSKKTNFKISAEYAIIDNQPFYYLSEALYLDPAYNPAPSIVDNTFKFLYDNIDRLKLNAEVFHASSDKVDLTASVNYYTYKLDEQEEAWNLPKWDANLNIGYKVSEQLSLSADIFLMGERKALIVEQPDLPLAYPTNIILPSAIYKSSNLETAFDLNVKGNYQITNQFSVFAQLNNFGFQKYQRWFGYPVQSFNMLAGISYSF</sequence>
<feature type="chain" id="PRO_5002331040" description="TonB-dependent receptor-like beta-barrel domain-containing protein" evidence="4">
    <location>
        <begin position="26"/>
        <end position="599"/>
    </location>
</feature>
<proteinExistence type="predicted"/>
<evidence type="ECO:0008006" key="7">
    <source>
        <dbReference type="Google" id="ProtNLM"/>
    </source>
</evidence>
<dbReference type="SUPFAM" id="SSF56935">
    <property type="entry name" value="Porins"/>
    <property type="match status" value="1"/>
</dbReference>
<evidence type="ECO:0000256" key="3">
    <source>
        <dbReference type="ARBA" id="ARBA00023237"/>
    </source>
</evidence>
<dbReference type="GO" id="GO:0009279">
    <property type="term" value="C:cell outer membrane"/>
    <property type="evidence" value="ECO:0007669"/>
    <property type="project" value="UniProtKB-SubCell"/>
</dbReference>
<protein>
    <recommendedName>
        <fullName evidence="7">TonB-dependent receptor-like beta-barrel domain-containing protein</fullName>
    </recommendedName>
</protein>
<reference evidence="5 6" key="1">
    <citation type="submission" date="2014-09" db="EMBL/GenBank/DDBJ databases">
        <title>Draft Genome Sequence of Draconibacterium sp. JN14CK-3.</title>
        <authorList>
            <person name="Dong C."/>
            <person name="Lai Q."/>
            <person name="Shao Z."/>
        </authorList>
    </citation>
    <scope>NUCLEOTIDE SEQUENCE [LARGE SCALE GENOMIC DNA]</scope>
    <source>
        <strain evidence="5 6">JN14CK-3</strain>
    </source>
</reference>
<gene>
    <name evidence="5" type="ORF">LH29_21400</name>
</gene>
<evidence type="ECO:0000313" key="5">
    <source>
        <dbReference type="EMBL" id="KJF42343.1"/>
    </source>
</evidence>
<dbReference type="STRING" id="1544798.LH29_21400"/>
<keyword evidence="3" id="KW-0998">Cell outer membrane</keyword>
<accession>A0A0D8J986</accession>
<dbReference type="Proteomes" id="UP000032544">
    <property type="component" value="Unassembled WGS sequence"/>
</dbReference>
<evidence type="ECO:0000313" key="6">
    <source>
        <dbReference type="Proteomes" id="UP000032544"/>
    </source>
</evidence>
<evidence type="ECO:0000256" key="4">
    <source>
        <dbReference type="SAM" id="SignalP"/>
    </source>
</evidence>
<dbReference type="Gene3D" id="2.40.170.20">
    <property type="entry name" value="TonB-dependent receptor, beta-barrel domain"/>
    <property type="match status" value="1"/>
</dbReference>
<comment type="caution">
    <text evidence="5">The sequence shown here is derived from an EMBL/GenBank/DDBJ whole genome shotgun (WGS) entry which is preliminary data.</text>
</comment>
<dbReference type="AlphaFoldDB" id="A0A0D8J986"/>
<feature type="signal peptide" evidence="4">
    <location>
        <begin position="1"/>
        <end position="25"/>
    </location>
</feature>
<organism evidence="5 6">
    <name type="scientific">Draconibacterium sediminis</name>
    <dbReference type="NCBI Taxonomy" id="1544798"/>
    <lineage>
        <taxon>Bacteria</taxon>
        <taxon>Pseudomonadati</taxon>
        <taxon>Bacteroidota</taxon>
        <taxon>Bacteroidia</taxon>
        <taxon>Marinilabiliales</taxon>
        <taxon>Prolixibacteraceae</taxon>
        <taxon>Draconibacterium</taxon>
    </lineage>
</organism>
<name>A0A0D8J986_9BACT</name>
<evidence type="ECO:0000256" key="1">
    <source>
        <dbReference type="ARBA" id="ARBA00004442"/>
    </source>
</evidence>
<keyword evidence="4" id="KW-0732">Signal</keyword>
<dbReference type="EMBL" id="JRHC01000006">
    <property type="protein sequence ID" value="KJF42343.1"/>
    <property type="molecule type" value="Genomic_DNA"/>
</dbReference>
<comment type="subcellular location">
    <subcellularLocation>
        <location evidence="1">Cell outer membrane</location>
    </subcellularLocation>
</comment>
<evidence type="ECO:0000256" key="2">
    <source>
        <dbReference type="ARBA" id="ARBA00023136"/>
    </source>
</evidence>
<keyword evidence="2" id="KW-0472">Membrane</keyword>
<keyword evidence="6" id="KW-1185">Reference proteome</keyword>
<dbReference type="InterPro" id="IPR036942">
    <property type="entry name" value="Beta-barrel_TonB_sf"/>
</dbReference>